<organism evidence="9 10">
    <name type="scientific">Buchnera aphidicola</name>
    <name type="common">Aphis glycines</name>
    <dbReference type="NCBI Taxonomy" id="1265350"/>
    <lineage>
        <taxon>Bacteria</taxon>
        <taxon>Pseudomonadati</taxon>
        <taxon>Pseudomonadota</taxon>
        <taxon>Gammaproteobacteria</taxon>
        <taxon>Enterobacterales</taxon>
        <taxon>Erwiniaceae</taxon>
        <taxon>Buchnera</taxon>
    </lineage>
</organism>
<comment type="subcellular location">
    <subcellularLocation>
        <location evidence="8">Cell membrane</location>
        <topology evidence="8">Peripheral membrane protein</topology>
    </subcellularLocation>
    <subcellularLocation>
        <location evidence="1">Membrane</location>
    </subcellularLocation>
</comment>
<evidence type="ECO:0000256" key="4">
    <source>
        <dbReference type="ARBA" id="ARBA00023065"/>
    </source>
</evidence>
<dbReference type="STRING" id="1265350.IX46_00025"/>
<comment type="function">
    <text evidence="8">F(1)F(0) ATP synthase produces ATP from ADP in the presence of a proton or sodium gradient. F-type ATPases consist of two structural domains, F(1) containing the extramembraneous catalytic core and F(0) containing the membrane proton channel, linked together by a central stalk and a peripheral stalk. During catalysis, ATP synthesis in the catalytic domain of F(1) is coupled via a rotary mechanism of the central stalk subunits to proton translocation.</text>
</comment>
<evidence type="ECO:0000256" key="6">
    <source>
        <dbReference type="ARBA" id="ARBA00023196"/>
    </source>
</evidence>
<dbReference type="InterPro" id="IPR026015">
    <property type="entry name" value="ATP_synth_OSCP/delta_N_sf"/>
</dbReference>
<comment type="similarity">
    <text evidence="8">Belongs to the ATPase delta chain family.</text>
</comment>
<dbReference type="GO" id="GO:0045259">
    <property type="term" value="C:proton-transporting ATP synthase complex"/>
    <property type="evidence" value="ECO:0007669"/>
    <property type="project" value="UniProtKB-KW"/>
</dbReference>
<evidence type="ECO:0000256" key="2">
    <source>
        <dbReference type="ARBA" id="ARBA00022448"/>
    </source>
</evidence>
<dbReference type="KEGG" id="baph:IX46_00025"/>
<evidence type="ECO:0000256" key="5">
    <source>
        <dbReference type="ARBA" id="ARBA00023136"/>
    </source>
</evidence>
<keyword evidence="6 8" id="KW-0139">CF(1)</keyword>
<evidence type="ECO:0000256" key="3">
    <source>
        <dbReference type="ARBA" id="ARBA00022781"/>
    </source>
</evidence>
<keyword evidence="3 8" id="KW-0375">Hydrogen ion transport</keyword>
<reference evidence="9 10" key="1">
    <citation type="journal article" date="2015" name="J Genomics">
        <title>Whole Genome Sequence of the Soybean Aphid Endosymbiont Buchnera aphidicola and Genetic Differentiation among Biotype-Specific Strains.</title>
        <authorList>
            <person name="Cassone B.J."/>
            <person name="Wenger J.A."/>
            <person name="Michel A.P."/>
        </authorList>
    </citation>
    <scope>NUCLEOTIDE SEQUENCE [LARGE SCALE GENOMIC DNA]</scope>
    <source>
        <strain evidence="9 10">BAg</strain>
    </source>
</reference>
<dbReference type="Pfam" id="PF00213">
    <property type="entry name" value="OSCP"/>
    <property type="match status" value="1"/>
</dbReference>
<keyword evidence="5 8" id="KW-0472">Membrane</keyword>
<keyword evidence="2 8" id="KW-0813">Transport</keyword>
<keyword evidence="8" id="KW-1003">Cell membrane</keyword>
<name>A0A0M4HHZ5_9GAMM</name>
<dbReference type="AlphaFoldDB" id="A0A0M4HHZ5"/>
<dbReference type="GO" id="GO:0046933">
    <property type="term" value="F:proton-transporting ATP synthase activity, rotational mechanism"/>
    <property type="evidence" value="ECO:0007669"/>
    <property type="project" value="UniProtKB-UniRule"/>
</dbReference>
<dbReference type="RefSeq" id="WP_053940002.1">
    <property type="nucleotide sequence ID" value="NZ_CP009253.1"/>
</dbReference>
<evidence type="ECO:0000313" key="10">
    <source>
        <dbReference type="Proteomes" id="UP000066321"/>
    </source>
</evidence>
<keyword evidence="4 8" id="KW-0406">Ion transport</keyword>
<sequence length="176" mass="20420">MSFDTIARPYAEAIFSIAIQNNSIMKWKKILTLIKQIVACKNIQKFLSGSVSSNYLSFFFISVLDEHLDKYSKNLIKLLAYNQRFKVIGDILKQFLKFEASYQKIIIVQLTSAYILKTEQVIKIRILLEEILSSKIKFIYKINSRILDGIIIKIDDQIFDFSIGNHLKQLSLALNF</sequence>
<gene>
    <name evidence="8" type="primary">atpH</name>
    <name evidence="9" type="ORF">IX46_00025</name>
</gene>
<evidence type="ECO:0000313" key="9">
    <source>
        <dbReference type="EMBL" id="ALD14977.1"/>
    </source>
</evidence>
<evidence type="ECO:0000256" key="7">
    <source>
        <dbReference type="ARBA" id="ARBA00023310"/>
    </source>
</evidence>
<dbReference type="EMBL" id="CP009253">
    <property type="protein sequence ID" value="ALD14977.1"/>
    <property type="molecule type" value="Genomic_DNA"/>
</dbReference>
<protein>
    <recommendedName>
        <fullName evidence="8">ATP synthase subunit delta</fullName>
    </recommendedName>
    <alternativeName>
        <fullName evidence="8">ATP synthase F(1) sector subunit delta</fullName>
    </alternativeName>
    <alternativeName>
        <fullName evidence="8">F-type ATPase subunit delta</fullName>
        <shortName evidence="8">F-ATPase subunit delta</shortName>
    </alternativeName>
</protein>
<dbReference type="PANTHER" id="PTHR11910">
    <property type="entry name" value="ATP SYNTHASE DELTA CHAIN"/>
    <property type="match status" value="1"/>
</dbReference>
<dbReference type="Gene3D" id="1.10.520.20">
    <property type="entry name" value="N-terminal domain of the delta subunit of the F1F0-ATP synthase"/>
    <property type="match status" value="1"/>
</dbReference>
<dbReference type="OrthoDB" id="9816221at2"/>
<dbReference type="Proteomes" id="UP000066321">
    <property type="component" value="Chromosome"/>
</dbReference>
<dbReference type="PRINTS" id="PR00125">
    <property type="entry name" value="ATPASEDELTA"/>
</dbReference>
<dbReference type="NCBIfam" id="NF004402">
    <property type="entry name" value="PRK05758.2-2"/>
    <property type="match status" value="1"/>
</dbReference>
<keyword evidence="7 8" id="KW-0066">ATP synthesis</keyword>
<evidence type="ECO:0000256" key="8">
    <source>
        <dbReference type="HAMAP-Rule" id="MF_01416"/>
    </source>
</evidence>
<proteinExistence type="inferred from homology"/>
<dbReference type="NCBIfam" id="TIGR01145">
    <property type="entry name" value="ATP_synt_delta"/>
    <property type="match status" value="1"/>
</dbReference>
<evidence type="ECO:0000256" key="1">
    <source>
        <dbReference type="ARBA" id="ARBA00004370"/>
    </source>
</evidence>
<dbReference type="GO" id="GO:0005886">
    <property type="term" value="C:plasma membrane"/>
    <property type="evidence" value="ECO:0007669"/>
    <property type="project" value="UniProtKB-SubCell"/>
</dbReference>
<dbReference type="HAMAP" id="MF_01416">
    <property type="entry name" value="ATP_synth_delta_bact"/>
    <property type="match status" value="1"/>
</dbReference>
<dbReference type="InterPro" id="IPR000711">
    <property type="entry name" value="ATPase_OSCP/dsu"/>
</dbReference>
<comment type="function">
    <text evidence="8">This protein is part of the stalk that links CF(0) to CF(1). It either transmits conformational changes from CF(0) to CF(1) or is implicated in proton conduction.</text>
</comment>
<accession>A0A0M4HHZ5</accession>
<dbReference type="PATRIC" id="fig|1265350.3.peg.5"/>
<dbReference type="SUPFAM" id="SSF47928">
    <property type="entry name" value="N-terminal domain of the delta subunit of the F1F0-ATP synthase"/>
    <property type="match status" value="1"/>
</dbReference>